<evidence type="ECO:0000313" key="1">
    <source>
        <dbReference type="EMBL" id="TCD53757.1"/>
    </source>
</evidence>
<name>A0A4R0QUP8_9BIFI</name>
<dbReference type="RefSeq" id="WP_131285087.1">
    <property type="nucleotide sequence ID" value="NZ_RXLP01000026.1"/>
</dbReference>
<accession>A0A4R0QUP8</accession>
<sequence>MSDKTSHDTEWKPMEFIDFDDNSEHGAAAAKLLESEHGYVKNDPIKLLSVSKKGIIVTYTKMVELPPDKAQELLSLWWDSKSNLS</sequence>
<dbReference type="Proteomes" id="UP000291289">
    <property type="component" value="Unassembled WGS sequence"/>
</dbReference>
<proteinExistence type="predicted"/>
<gene>
    <name evidence="1" type="ORF">EJ419_07260</name>
</gene>
<protein>
    <submittedName>
        <fullName evidence="1">Uncharacterized protein</fullName>
    </submittedName>
</protein>
<dbReference type="AlphaFoldDB" id="A0A4R0QUP8"/>
<keyword evidence="2" id="KW-1185">Reference proteome</keyword>
<evidence type="ECO:0000313" key="2">
    <source>
        <dbReference type="Proteomes" id="UP000291289"/>
    </source>
</evidence>
<dbReference type="EMBL" id="RXLP01000026">
    <property type="protein sequence ID" value="TCD53757.1"/>
    <property type="molecule type" value="Genomic_DNA"/>
</dbReference>
<reference evidence="1 2" key="1">
    <citation type="submission" date="2018-12" db="EMBL/GenBank/DDBJ databases">
        <title>Alloscrdovia theropitheci sp. nov: a novel taxon from the feces of the bleeding-herat monkey (Theropithecus geleda).</title>
        <authorList>
            <person name="Modesto M."/>
        </authorList>
    </citation>
    <scope>NUCLEOTIDE SEQUENCE [LARGE SCALE GENOMIC DNA]</scope>
    <source>
        <strain evidence="1 2">GLDI4/2</strain>
    </source>
</reference>
<comment type="caution">
    <text evidence="1">The sequence shown here is derived from an EMBL/GenBank/DDBJ whole genome shotgun (WGS) entry which is preliminary data.</text>
</comment>
<organism evidence="1 2">
    <name type="scientific">Alloscardovia theropitheci</name>
    <dbReference type="NCBI Taxonomy" id="2496842"/>
    <lineage>
        <taxon>Bacteria</taxon>
        <taxon>Bacillati</taxon>
        <taxon>Actinomycetota</taxon>
        <taxon>Actinomycetes</taxon>
        <taxon>Bifidobacteriales</taxon>
        <taxon>Bifidobacteriaceae</taxon>
        <taxon>Alloscardovia</taxon>
    </lineage>
</organism>